<reference evidence="1 2" key="1">
    <citation type="submission" date="2015-08" db="EMBL/GenBank/DDBJ databases">
        <title>Next Generation Sequencing and Analysis of the Genome of Puccinia sorghi L Schw, the Causal Agent of Maize Common Rust.</title>
        <authorList>
            <person name="Rochi L."/>
            <person name="Burguener G."/>
            <person name="Darino M."/>
            <person name="Turjanski A."/>
            <person name="Kreff E."/>
            <person name="Dieguez M.J."/>
            <person name="Sacco F."/>
        </authorList>
    </citation>
    <scope>NUCLEOTIDE SEQUENCE [LARGE SCALE GENOMIC DNA]</scope>
    <source>
        <strain evidence="1 2">RO10H11247</strain>
    </source>
</reference>
<dbReference type="EMBL" id="LAVV01007561">
    <property type="protein sequence ID" value="KNZ55549.1"/>
    <property type="molecule type" value="Genomic_DNA"/>
</dbReference>
<evidence type="ECO:0000313" key="2">
    <source>
        <dbReference type="Proteomes" id="UP000037035"/>
    </source>
</evidence>
<dbReference type="Proteomes" id="UP000037035">
    <property type="component" value="Unassembled WGS sequence"/>
</dbReference>
<name>A0A0L6V489_9BASI</name>
<gene>
    <name evidence="1" type="ORF">VP01_2653g8</name>
</gene>
<keyword evidence="2" id="KW-1185">Reference proteome</keyword>
<comment type="caution">
    <text evidence="1">The sequence shown here is derived from an EMBL/GenBank/DDBJ whole genome shotgun (WGS) entry which is preliminary data.</text>
</comment>
<sequence length="148" mass="16718">MPAQTPKTNPPFTPHSKLLKSQDGFGFPVMHQLRRTSFLQLIDPSNIFTGKRRANLASMWRLIQPSVAITMVALTPIHLLGEIPCTYRQFMESWAAELWLNAINDELGAMHCLEVWENFLFEHVPGMVDQSKGVLLSSWLLRGICPGS</sequence>
<accession>A0A0L6V489</accession>
<protein>
    <submittedName>
        <fullName evidence="1">Uncharacterized protein</fullName>
    </submittedName>
</protein>
<proteinExistence type="predicted"/>
<organism evidence="1 2">
    <name type="scientific">Puccinia sorghi</name>
    <dbReference type="NCBI Taxonomy" id="27349"/>
    <lineage>
        <taxon>Eukaryota</taxon>
        <taxon>Fungi</taxon>
        <taxon>Dikarya</taxon>
        <taxon>Basidiomycota</taxon>
        <taxon>Pucciniomycotina</taxon>
        <taxon>Pucciniomycetes</taxon>
        <taxon>Pucciniales</taxon>
        <taxon>Pucciniaceae</taxon>
        <taxon>Puccinia</taxon>
    </lineage>
</organism>
<dbReference type="AlphaFoldDB" id="A0A0L6V489"/>
<evidence type="ECO:0000313" key="1">
    <source>
        <dbReference type="EMBL" id="KNZ55549.1"/>
    </source>
</evidence>
<dbReference type="VEuPathDB" id="FungiDB:VP01_2653g8"/>